<sequence length="107" mass="11131">MPRSRFSKERISPLVRVTPVPKNARTVRGALAINSASGSLNPSVNIFNSSANPAYTVQNANSTAGNGQSSVPFTSFPLLTAQTFWWSAVVSSGSVTGANVAIAGYSI</sequence>
<dbReference type="EMBL" id="JBEPMU010000001">
    <property type="protein sequence ID" value="MET3650310.1"/>
    <property type="molecule type" value="Genomic_DNA"/>
</dbReference>
<protein>
    <submittedName>
        <fullName evidence="1">Uncharacterized protein</fullName>
    </submittedName>
</protein>
<proteinExistence type="predicted"/>
<reference evidence="1 2" key="1">
    <citation type="submission" date="2024-06" db="EMBL/GenBank/DDBJ databases">
        <title>Sorghum-associated microbial communities from plants grown in Nebraska, USA.</title>
        <authorList>
            <person name="Schachtman D."/>
        </authorList>
    </citation>
    <scope>NUCLEOTIDE SEQUENCE [LARGE SCALE GENOMIC DNA]</scope>
    <source>
        <strain evidence="1 2">1073</strain>
    </source>
</reference>
<comment type="caution">
    <text evidence="1">The sequence shown here is derived from an EMBL/GenBank/DDBJ whole genome shotgun (WGS) entry which is preliminary data.</text>
</comment>
<dbReference type="Proteomes" id="UP001549184">
    <property type="component" value="Unassembled WGS sequence"/>
</dbReference>
<gene>
    <name evidence="1" type="ORF">ABIC75_000012</name>
</gene>
<keyword evidence="2" id="KW-1185">Reference proteome</keyword>
<name>A0ABV2JNA2_9GAMM</name>
<evidence type="ECO:0000313" key="1">
    <source>
        <dbReference type="EMBL" id="MET3650310.1"/>
    </source>
</evidence>
<organism evidence="1 2">
    <name type="scientific">Dyella japonica</name>
    <dbReference type="NCBI Taxonomy" id="231455"/>
    <lineage>
        <taxon>Bacteria</taxon>
        <taxon>Pseudomonadati</taxon>
        <taxon>Pseudomonadota</taxon>
        <taxon>Gammaproteobacteria</taxon>
        <taxon>Lysobacterales</taxon>
        <taxon>Rhodanobacteraceae</taxon>
        <taxon>Dyella</taxon>
    </lineage>
</organism>
<evidence type="ECO:0000313" key="2">
    <source>
        <dbReference type="Proteomes" id="UP001549184"/>
    </source>
</evidence>
<accession>A0ABV2JNA2</accession>